<reference evidence="2" key="1">
    <citation type="submission" date="2021-04" db="EMBL/GenBank/DDBJ databases">
        <title>Biosynthetic gene clusters of Dactylosporangioum roseum.</title>
        <authorList>
            <person name="Hartkoorn R.C."/>
            <person name="Beaudoing E."/>
            <person name="Hot D."/>
            <person name="Moureu S."/>
        </authorList>
    </citation>
    <scope>NUCLEOTIDE SEQUENCE</scope>
    <source>
        <strain evidence="2">NRRL B-16295</strain>
    </source>
</reference>
<feature type="region of interest" description="Disordered" evidence="1">
    <location>
        <begin position="1"/>
        <end position="30"/>
    </location>
</feature>
<keyword evidence="3" id="KW-1185">Reference proteome</keyword>
<organism evidence="2 3">
    <name type="scientific">Dactylosporangium roseum</name>
    <dbReference type="NCBI Taxonomy" id="47989"/>
    <lineage>
        <taxon>Bacteria</taxon>
        <taxon>Bacillati</taxon>
        <taxon>Actinomycetota</taxon>
        <taxon>Actinomycetes</taxon>
        <taxon>Micromonosporales</taxon>
        <taxon>Micromonosporaceae</taxon>
        <taxon>Dactylosporangium</taxon>
    </lineage>
</organism>
<evidence type="ECO:0000256" key="1">
    <source>
        <dbReference type="SAM" id="MobiDB-lite"/>
    </source>
</evidence>
<gene>
    <name evidence="2" type="ORF">Drose_14855</name>
</gene>
<evidence type="ECO:0008006" key="4">
    <source>
        <dbReference type="Google" id="ProtNLM"/>
    </source>
</evidence>
<name>A0ABY5ZBB7_9ACTN</name>
<dbReference type="RefSeq" id="WP_260728804.1">
    <property type="nucleotide sequence ID" value="NZ_BAAABS010000064.1"/>
</dbReference>
<dbReference type="Proteomes" id="UP001058271">
    <property type="component" value="Chromosome"/>
</dbReference>
<accession>A0ABY5ZBB7</accession>
<evidence type="ECO:0000313" key="2">
    <source>
        <dbReference type="EMBL" id="UWZ39400.1"/>
    </source>
</evidence>
<evidence type="ECO:0000313" key="3">
    <source>
        <dbReference type="Proteomes" id="UP001058271"/>
    </source>
</evidence>
<dbReference type="EMBL" id="CP073721">
    <property type="protein sequence ID" value="UWZ39400.1"/>
    <property type="molecule type" value="Genomic_DNA"/>
</dbReference>
<proteinExistence type="predicted"/>
<sequence>MTTSMPDSWHSTGHRPRRPPPPGAHPRPEADRIDRHHLMMALEALRQVPEQARRYTVPEEEVVVRGLSALVLAELRALGLRSQQRDGVRYYDSDDVMSLTVHGNVGPSAAGPRRFWPRRLNARTDAPFARFEVEYRMLCPRPGHAAPCRFHVLVAGGGVETIETRESVVRHRVPVSLRNEWPEIPRPYPAALRDMTQNHLMWLPEAIRHSMEFVARTGLLDCGEAARMLVATGEREGLRIRPSFGLVVTAPFAMRHYWADVLVGDDWVPVDPLLLSAMLRWRALSEADWTPYRSPGRILHRLGDSDRPLVTHGENREDEEVAVTLITRPVPGP</sequence>
<protein>
    <recommendedName>
        <fullName evidence="4">Transglutaminase-like domain-containing protein</fullName>
    </recommendedName>
</protein>
<feature type="compositionally biased region" description="Polar residues" evidence="1">
    <location>
        <begin position="1"/>
        <end position="11"/>
    </location>
</feature>